<dbReference type="AlphaFoldDB" id="A0A292PNQ5"/>
<protein>
    <submittedName>
        <fullName evidence="1">Uncharacterized protein</fullName>
    </submittedName>
</protein>
<name>A0A292PNQ5_9PEZI</name>
<gene>
    <name evidence="1" type="ORF">GSTUAT00006628001</name>
</gene>
<evidence type="ECO:0000313" key="1">
    <source>
        <dbReference type="EMBL" id="CUS09282.1"/>
    </source>
</evidence>
<organism evidence="1 2">
    <name type="scientific">Tuber aestivum</name>
    <name type="common">summer truffle</name>
    <dbReference type="NCBI Taxonomy" id="59557"/>
    <lineage>
        <taxon>Eukaryota</taxon>
        <taxon>Fungi</taxon>
        <taxon>Dikarya</taxon>
        <taxon>Ascomycota</taxon>
        <taxon>Pezizomycotina</taxon>
        <taxon>Pezizomycetes</taxon>
        <taxon>Pezizales</taxon>
        <taxon>Tuberaceae</taxon>
        <taxon>Tuber</taxon>
    </lineage>
</organism>
<proteinExistence type="predicted"/>
<dbReference type="Proteomes" id="UP001412239">
    <property type="component" value="Unassembled WGS sequence"/>
</dbReference>
<evidence type="ECO:0000313" key="2">
    <source>
        <dbReference type="Proteomes" id="UP001412239"/>
    </source>
</evidence>
<dbReference type="EMBL" id="LN891089">
    <property type="protein sequence ID" value="CUS09282.1"/>
    <property type="molecule type" value="Genomic_DNA"/>
</dbReference>
<sequence>MGEDEARVLFSIRYGNRNSLSEEDNEAIALILDSLHYIPLAIAGAAAFMTETRTLPSAYWKIFRGSDEQARRLLSQPFCDMQRGADMTESILATYFITFDQIAAQMPRAADLLHLIAFFDRENIPEELLRQGGLEGTDDPIEFRQAIGILLGFRLLRLSTVRRRHFTNFIVWSNCLYKRIYL</sequence>
<accession>A0A292PNQ5</accession>
<reference evidence="1" key="1">
    <citation type="submission" date="2015-10" db="EMBL/GenBank/DDBJ databases">
        <authorList>
            <person name="Regsiter A."/>
            <person name="william w."/>
        </authorList>
    </citation>
    <scope>NUCLEOTIDE SEQUENCE</scope>
    <source>
        <strain evidence="1">Montdore</strain>
    </source>
</reference>
<keyword evidence="2" id="KW-1185">Reference proteome</keyword>